<organism evidence="2 3">
    <name type="scientific">Geodermatophilus normandii</name>
    <dbReference type="NCBI Taxonomy" id="1137989"/>
    <lineage>
        <taxon>Bacteria</taxon>
        <taxon>Bacillati</taxon>
        <taxon>Actinomycetota</taxon>
        <taxon>Actinomycetes</taxon>
        <taxon>Geodermatophilales</taxon>
        <taxon>Geodermatophilaceae</taxon>
        <taxon>Geodermatophilus</taxon>
    </lineage>
</organism>
<comment type="caution">
    <text evidence="2">The sequence shown here is derived from an EMBL/GenBank/DDBJ whole genome shotgun (WGS) entry which is preliminary data.</text>
</comment>
<feature type="region of interest" description="Disordered" evidence="1">
    <location>
        <begin position="57"/>
        <end position="78"/>
    </location>
</feature>
<gene>
    <name evidence="2" type="ORF">JD79_02800</name>
</gene>
<evidence type="ECO:0000256" key="1">
    <source>
        <dbReference type="SAM" id="MobiDB-lite"/>
    </source>
</evidence>
<dbReference type="RefSeq" id="WP_110005989.1">
    <property type="nucleotide sequence ID" value="NZ_QGTX01000001.1"/>
</dbReference>
<proteinExistence type="predicted"/>
<feature type="compositionally biased region" description="Basic and acidic residues" evidence="1">
    <location>
        <begin position="101"/>
        <end position="113"/>
    </location>
</feature>
<protein>
    <recommendedName>
        <fullName evidence="4">EcsC family protein</fullName>
    </recommendedName>
</protein>
<sequence length="307" mass="31003">MTEPTQRIGAPRDVPPPRPVQPAAPGPDRSGDGPAWLVDDSGLGRAARAVADAVSGLLGGGADETPTAGQADPGRSAGGVLRDVLGAVASAASSAATGGRGESRPPAGDDRSGRSPVGVLGDLLAAAAPRLPIRDAARLRAAHPGRSDEEIADALVTRASRLTAAVGAATGGLAAAQWFATPTLVALPLELGAETVITAAVEVVLLGELHELYGRPAAGTPAERAAAYLSSWTQQRAVQGDERQGLGSVLGTAGFRALRRRLSRRIARSAPSAAPLLIGAALGGRGNLKATETLARRVRTDLRRGLT</sequence>
<feature type="compositionally biased region" description="Pro residues" evidence="1">
    <location>
        <begin position="13"/>
        <end position="25"/>
    </location>
</feature>
<evidence type="ECO:0000313" key="3">
    <source>
        <dbReference type="Proteomes" id="UP000246661"/>
    </source>
</evidence>
<reference evidence="3" key="1">
    <citation type="submission" date="2018-05" db="EMBL/GenBank/DDBJ databases">
        <authorList>
            <person name="Klenk H.-P."/>
            <person name="Huntemann M."/>
            <person name="Clum A."/>
            <person name="Pillay M."/>
            <person name="Palaniappan K."/>
            <person name="Varghese N."/>
            <person name="Mikhailova N."/>
            <person name="Stamatis D."/>
            <person name="Reddy T."/>
            <person name="Daum C."/>
            <person name="Shapiro N."/>
            <person name="Ivanova N."/>
            <person name="Kyrpides N."/>
            <person name="Woyke T."/>
        </authorList>
    </citation>
    <scope>NUCLEOTIDE SEQUENCE [LARGE SCALE GENOMIC DNA]</scope>
    <source>
        <strain evidence="3">DSM 45417</strain>
    </source>
</reference>
<feature type="region of interest" description="Disordered" evidence="1">
    <location>
        <begin position="1"/>
        <end position="40"/>
    </location>
</feature>
<dbReference type="EMBL" id="QGTX01000001">
    <property type="protein sequence ID" value="PWW23625.1"/>
    <property type="molecule type" value="Genomic_DNA"/>
</dbReference>
<accession>A0A317QN26</accession>
<dbReference type="Proteomes" id="UP000246661">
    <property type="component" value="Unassembled WGS sequence"/>
</dbReference>
<dbReference type="AlphaFoldDB" id="A0A317QN26"/>
<feature type="region of interest" description="Disordered" evidence="1">
    <location>
        <begin position="91"/>
        <end position="116"/>
    </location>
</feature>
<dbReference type="OrthoDB" id="5195644at2"/>
<name>A0A317QN26_9ACTN</name>
<evidence type="ECO:0008006" key="4">
    <source>
        <dbReference type="Google" id="ProtNLM"/>
    </source>
</evidence>
<keyword evidence="3" id="KW-1185">Reference proteome</keyword>
<evidence type="ECO:0000313" key="2">
    <source>
        <dbReference type="EMBL" id="PWW23625.1"/>
    </source>
</evidence>